<reference evidence="3" key="1">
    <citation type="journal article" date="2019" name="Plant Biotechnol. J.">
        <title>Genome sequencing of the Australian wild diploid species Gossypium australe highlights disease resistance and delayed gland morphogenesis.</title>
        <authorList>
            <person name="Cai Y."/>
            <person name="Cai X."/>
            <person name="Wang Q."/>
            <person name="Wang P."/>
            <person name="Zhang Y."/>
            <person name="Cai C."/>
            <person name="Xu Y."/>
            <person name="Wang K."/>
            <person name="Zhou Z."/>
            <person name="Wang C."/>
            <person name="Geng S."/>
            <person name="Li B."/>
            <person name="Dong Q."/>
            <person name="Hou Y."/>
            <person name="Wang H."/>
            <person name="Ai P."/>
            <person name="Liu Z."/>
            <person name="Yi F."/>
            <person name="Sun M."/>
            <person name="An G."/>
            <person name="Cheng J."/>
            <person name="Zhang Y."/>
            <person name="Shi Q."/>
            <person name="Xie Y."/>
            <person name="Shi X."/>
            <person name="Chang Y."/>
            <person name="Huang F."/>
            <person name="Chen Y."/>
            <person name="Hong S."/>
            <person name="Mi L."/>
            <person name="Sun Q."/>
            <person name="Zhang L."/>
            <person name="Zhou B."/>
            <person name="Peng R."/>
            <person name="Zhang X."/>
            <person name="Liu F."/>
        </authorList>
    </citation>
    <scope>NUCLEOTIDE SEQUENCE [LARGE SCALE GENOMIC DNA]</scope>
    <source>
        <strain evidence="3">cv. PA1801</strain>
    </source>
</reference>
<dbReference type="EMBL" id="SMMG02000009">
    <property type="protein sequence ID" value="KAA3461070.1"/>
    <property type="molecule type" value="Genomic_DNA"/>
</dbReference>
<dbReference type="AlphaFoldDB" id="A0A5B6USJ8"/>
<dbReference type="Pfam" id="PF08284">
    <property type="entry name" value="RVP_2"/>
    <property type="match status" value="1"/>
</dbReference>
<proteinExistence type="predicted"/>
<dbReference type="InterPro" id="IPR021109">
    <property type="entry name" value="Peptidase_aspartic_dom_sf"/>
</dbReference>
<evidence type="ECO:0000313" key="3">
    <source>
        <dbReference type="Proteomes" id="UP000325315"/>
    </source>
</evidence>
<protein>
    <submittedName>
        <fullName evidence="2">Cadherin-related family member 4</fullName>
    </submittedName>
</protein>
<accession>A0A5B6USJ8</accession>
<feature type="region of interest" description="Disordered" evidence="1">
    <location>
        <begin position="1"/>
        <end position="26"/>
    </location>
</feature>
<evidence type="ECO:0000256" key="1">
    <source>
        <dbReference type="SAM" id="MobiDB-lite"/>
    </source>
</evidence>
<gene>
    <name evidence="2" type="ORF">EPI10_027673</name>
</gene>
<organism evidence="2 3">
    <name type="scientific">Gossypium australe</name>
    <dbReference type="NCBI Taxonomy" id="47621"/>
    <lineage>
        <taxon>Eukaryota</taxon>
        <taxon>Viridiplantae</taxon>
        <taxon>Streptophyta</taxon>
        <taxon>Embryophyta</taxon>
        <taxon>Tracheophyta</taxon>
        <taxon>Spermatophyta</taxon>
        <taxon>Magnoliopsida</taxon>
        <taxon>eudicotyledons</taxon>
        <taxon>Gunneridae</taxon>
        <taxon>Pentapetalae</taxon>
        <taxon>rosids</taxon>
        <taxon>malvids</taxon>
        <taxon>Malvales</taxon>
        <taxon>Malvaceae</taxon>
        <taxon>Malvoideae</taxon>
        <taxon>Gossypium</taxon>
    </lineage>
</organism>
<dbReference type="Proteomes" id="UP000325315">
    <property type="component" value="Unassembled WGS sequence"/>
</dbReference>
<dbReference type="OrthoDB" id="1436782at2759"/>
<evidence type="ECO:0000313" key="2">
    <source>
        <dbReference type="EMBL" id="KAA3461070.1"/>
    </source>
</evidence>
<dbReference type="Gene3D" id="2.40.70.10">
    <property type="entry name" value="Acid Proteases"/>
    <property type="match status" value="1"/>
</dbReference>
<name>A0A5B6USJ8_9ROSI</name>
<comment type="caution">
    <text evidence="2">The sequence shown here is derived from an EMBL/GenBank/DDBJ whole genome shotgun (WGS) entry which is preliminary data.</text>
</comment>
<keyword evidence="3" id="KW-1185">Reference proteome</keyword>
<feature type="compositionally biased region" description="Polar residues" evidence="1">
    <location>
        <begin position="1"/>
        <end position="15"/>
    </location>
</feature>
<sequence>MKASAQIQAQNQRSGQLPPRGRGVGEERTTTGVTIIYRRCLLEVQSVVFCANLMELSFREFDLILVMDWLVEHQVCLDCASKRVP</sequence>